<sequence>MEPGQEMELDKIITDNDFNVIAIWADIPYDKRIANCPQRGDFRLTNITESTATVSLRQRGKIPLLEECKNIEVSYQLEIKVKK</sequence>
<evidence type="ECO:0000313" key="2">
    <source>
        <dbReference type="Proteomes" id="UP000295763"/>
    </source>
</evidence>
<dbReference type="EMBL" id="SLYB01000021">
    <property type="protein sequence ID" value="TCP93299.1"/>
    <property type="molecule type" value="Genomic_DNA"/>
</dbReference>
<protein>
    <submittedName>
        <fullName evidence="1">Uncharacterized protein</fullName>
    </submittedName>
</protein>
<proteinExistence type="predicted"/>
<reference evidence="1 2" key="1">
    <citation type="submission" date="2019-03" db="EMBL/GenBank/DDBJ databases">
        <title>Genomic Encyclopedia of Type Strains, Phase IV (KMG-IV): sequencing the most valuable type-strain genomes for metagenomic binning, comparative biology and taxonomic classification.</title>
        <authorList>
            <person name="Goeker M."/>
        </authorList>
    </citation>
    <scope>NUCLEOTIDE SEQUENCE [LARGE SCALE GENOMIC DNA]</scope>
    <source>
        <strain evidence="1 2">DSM 28404</strain>
    </source>
</reference>
<comment type="caution">
    <text evidence="1">The sequence shown here is derived from an EMBL/GenBank/DDBJ whole genome shotgun (WGS) entry which is preliminary data.</text>
</comment>
<dbReference type="AlphaFoldDB" id="A0A4R2SSL2"/>
<gene>
    <name evidence="1" type="ORF">EDC44_12110</name>
</gene>
<keyword evidence="2" id="KW-1185">Reference proteome</keyword>
<evidence type="ECO:0000313" key="1">
    <source>
        <dbReference type="EMBL" id="TCP93299.1"/>
    </source>
</evidence>
<dbReference type="RefSeq" id="WP_131977892.1">
    <property type="nucleotide sequence ID" value="NZ_SLYB01000021.1"/>
</dbReference>
<organism evidence="1 2">
    <name type="scientific">Cricetibacter osteomyelitidis</name>
    <dbReference type="NCBI Taxonomy" id="1521931"/>
    <lineage>
        <taxon>Bacteria</taxon>
        <taxon>Pseudomonadati</taxon>
        <taxon>Pseudomonadota</taxon>
        <taxon>Gammaproteobacteria</taxon>
        <taxon>Pasteurellales</taxon>
        <taxon>Pasteurellaceae</taxon>
        <taxon>Cricetibacter</taxon>
    </lineage>
</organism>
<accession>A0A4R2SSL2</accession>
<dbReference type="Proteomes" id="UP000295763">
    <property type="component" value="Unassembled WGS sequence"/>
</dbReference>
<name>A0A4R2SSL2_9PAST</name>